<dbReference type="AlphaFoldDB" id="A0A106BWW1"/>
<dbReference type="PANTHER" id="PTHR43798">
    <property type="entry name" value="MONOACYLGLYCEROL LIPASE"/>
    <property type="match status" value="1"/>
</dbReference>
<evidence type="ECO:0000313" key="3">
    <source>
        <dbReference type="EMBL" id="KVX00117.1"/>
    </source>
</evidence>
<feature type="chain" id="PRO_5007125818" description="AB hydrolase-1 domain-containing protein" evidence="1">
    <location>
        <begin position="24"/>
        <end position="337"/>
    </location>
</feature>
<dbReference type="InterPro" id="IPR029058">
    <property type="entry name" value="AB_hydrolase_fold"/>
</dbReference>
<dbReference type="GO" id="GO:0016020">
    <property type="term" value="C:membrane"/>
    <property type="evidence" value="ECO:0007669"/>
    <property type="project" value="TreeGrafter"/>
</dbReference>
<dbReference type="InterPro" id="IPR000639">
    <property type="entry name" value="Epox_hydrolase-like"/>
</dbReference>
<feature type="signal peptide" evidence="1">
    <location>
        <begin position="1"/>
        <end position="23"/>
    </location>
</feature>
<dbReference type="Gene3D" id="3.40.50.1820">
    <property type="entry name" value="alpha/beta hydrolase"/>
    <property type="match status" value="1"/>
</dbReference>
<reference evidence="3 4" key="1">
    <citation type="submission" date="2016-01" db="EMBL/GenBank/DDBJ databases">
        <title>Draft genome of the antarctic isolate Shewanella frigidimarina Ag06-30.</title>
        <authorList>
            <person name="Parmeciano Di Noto G."/>
            <person name="Vazquez S."/>
            <person name="Mac Cormack W."/>
            <person name="Iriarte A."/>
            <person name="Quiroga C."/>
        </authorList>
    </citation>
    <scope>NUCLEOTIDE SEQUENCE [LARGE SCALE GENOMIC DNA]</scope>
    <source>
        <strain evidence="3 4">Ag06-30</strain>
    </source>
</reference>
<dbReference type="PRINTS" id="PR00412">
    <property type="entry name" value="EPOXHYDRLASE"/>
</dbReference>
<dbReference type="GO" id="GO:0003824">
    <property type="term" value="F:catalytic activity"/>
    <property type="evidence" value="ECO:0007669"/>
    <property type="project" value="InterPro"/>
</dbReference>
<evidence type="ECO:0000259" key="2">
    <source>
        <dbReference type="Pfam" id="PF00561"/>
    </source>
</evidence>
<dbReference type="NCBIfam" id="NF002938">
    <property type="entry name" value="PRK03592.1"/>
    <property type="match status" value="1"/>
</dbReference>
<comment type="caution">
    <text evidence="3">The sequence shown here is derived from an EMBL/GenBank/DDBJ whole genome shotgun (WGS) entry which is preliminary data.</text>
</comment>
<organism evidence="3">
    <name type="scientific">Shewanella frigidimarina</name>
    <dbReference type="NCBI Taxonomy" id="56812"/>
    <lineage>
        <taxon>Bacteria</taxon>
        <taxon>Pseudomonadati</taxon>
        <taxon>Pseudomonadota</taxon>
        <taxon>Gammaproteobacteria</taxon>
        <taxon>Alteromonadales</taxon>
        <taxon>Shewanellaceae</taxon>
        <taxon>Shewanella</taxon>
    </lineage>
</organism>
<gene>
    <name evidence="3" type="ORF">AWJ07_09895</name>
</gene>
<feature type="domain" description="AB hydrolase-1" evidence="2">
    <location>
        <begin position="70"/>
        <end position="319"/>
    </location>
</feature>
<sequence>MLKKFTKLAIVATIAQFTTTASFAETQAPNAYEGYKIPPLEISVENKYDYNYLDVFGSKMAYIDEGKGDPILFIHGTPMSSYLWRNIMPHVENQGRIIAPDLIGMGKSDKPDLKYTFDDQYKYLDAFIKKMNLKNITLVVHDWGSGLGLHYAHLNPDNIKGIVTMDAVLAPMLPAKSYDSMSKVMGDYFRMIQTTEEGKKFLLDDNMVVEYEIPAMIDRPLKKEIHDVYREPYKTIESRTAVMQWPLEVPVGGKPAATAKYISEYNAWLEKTDTPWLFLYATPGIMSTPAAADYWTEHAQNIETVYIGNGLHFVQEDHPYAIGRAISDWYRRLQAKK</sequence>
<evidence type="ECO:0000256" key="1">
    <source>
        <dbReference type="SAM" id="SignalP"/>
    </source>
</evidence>
<dbReference type="PANTHER" id="PTHR43798:SF24">
    <property type="entry name" value="CIS-3-ALKYL-4-ALKYLOXETAN-2-ONE DECARBOXYLASE"/>
    <property type="match status" value="1"/>
</dbReference>
<dbReference type="SUPFAM" id="SSF53474">
    <property type="entry name" value="alpha/beta-Hydrolases"/>
    <property type="match status" value="1"/>
</dbReference>
<protein>
    <recommendedName>
        <fullName evidence="2">AB hydrolase-1 domain-containing protein</fullName>
    </recommendedName>
</protein>
<dbReference type="Proteomes" id="UP000055702">
    <property type="component" value="Unassembled WGS sequence"/>
</dbReference>
<proteinExistence type="predicted"/>
<evidence type="ECO:0000313" key="4">
    <source>
        <dbReference type="Proteomes" id="UP000055702"/>
    </source>
</evidence>
<dbReference type="InterPro" id="IPR050266">
    <property type="entry name" value="AB_hydrolase_sf"/>
</dbReference>
<dbReference type="Pfam" id="PF00561">
    <property type="entry name" value="Abhydrolase_1"/>
    <property type="match status" value="1"/>
</dbReference>
<accession>A0A106BWW1</accession>
<dbReference type="InterPro" id="IPR000073">
    <property type="entry name" value="AB_hydrolase_1"/>
</dbReference>
<dbReference type="RefSeq" id="WP_059747816.1">
    <property type="nucleotide sequence ID" value="NZ_LRDC01000071.1"/>
</dbReference>
<dbReference type="EMBL" id="LRDC01000071">
    <property type="protein sequence ID" value="KVX00117.1"/>
    <property type="molecule type" value="Genomic_DNA"/>
</dbReference>
<name>A0A106BWW1_SHEFR</name>
<keyword evidence="1" id="KW-0732">Signal</keyword>